<gene>
    <name evidence="13" type="primary">LOC108671689</name>
</gene>
<dbReference type="InterPro" id="IPR017452">
    <property type="entry name" value="GPCR_Rhodpsn_7TM"/>
</dbReference>
<dbReference type="GO" id="GO:0004930">
    <property type="term" value="F:G protein-coupled receptor activity"/>
    <property type="evidence" value="ECO:0007669"/>
    <property type="project" value="UniProtKB-KW"/>
</dbReference>
<feature type="transmembrane region" description="Helical" evidence="10">
    <location>
        <begin position="138"/>
        <end position="162"/>
    </location>
</feature>
<dbReference type="PANTHER" id="PTHR24243:SF233">
    <property type="entry name" value="THYROTROPIN-RELEASING HORMONE RECEPTOR"/>
    <property type="match status" value="1"/>
</dbReference>
<evidence type="ECO:0000256" key="5">
    <source>
        <dbReference type="ARBA" id="ARBA00023040"/>
    </source>
</evidence>
<dbReference type="GO" id="GO:0005886">
    <property type="term" value="C:plasma membrane"/>
    <property type="evidence" value="ECO:0007669"/>
    <property type="project" value="TreeGrafter"/>
</dbReference>
<dbReference type="OMA" id="TYSHERE"/>
<dbReference type="AlphaFoldDB" id="A0A8B7NM64"/>
<keyword evidence="3 10" id="KW-0812">Transmembrane</keyword>
<dbReference type="PANTHER" id="PTHR24243">
    <property type="entry name" value="G-PROTEIN COUPLED RECEPTOR"/>
    <property type="match status" value="1"/>
</dbReference>
<feature type="region of interest" description="Disordered" evidence="9">
    <location>
        <begin position="283"/>
        <end position="306"/>
    </location>
</feature>
<comment type="similarity">
    <text evidence="2">Belongs to the G-protein coupled receptor 1 family.</text>
</comment>
<keyword evidence="5" id="KW-0297">G-protein coupled receptor</keyword>
<evidence type="ECO:0000256" key="6">
    <source>
        <dbReference type="ARBA" id="ARBA00023136"/>
    </source>
</evidence>
<dbReference type="RefSeq" id="XP_018014747.2">
    <property type="nucleotide sequence ID" value="XM_018159258.2"/>
</dbReference>
<name>A0A8B7NM64_HYAAZ</name>
<dbReference type="Gene3D" id="1.20.1070.10">
    <property type="entry name" value="Rhodopsin 7-helix transmembrane proteins"/>
    <property type="match status" value="1"/>
</dbReference>
<evidence type="ECO:0000256" key="1">
    <source>
        <dbReference type="ARBA" id="ARBA00004141"/>
    </source>
</evidence>
<keyword evidence="4 10" id="KW-1133">Transmembrane helix</keyword>
<dbReference type="InterPro" id="IPR000276">
    <property type="entry name" value="GPCR_Rhodpsn"/>
</dbReference>
<dbReference type="Pfam" id="PF00001">
    <property type="entry name" value="7tm_1"/>
    <property type="match status" value="1"/>
</dbReference>
<dbReference type="OrthoDB" id="10036964at2759"/>
<evidence type="ECO:0000259" key="11">
    <source>
        <dbReference type="PROSITE" id="PS50262"/>
    </source>
</evidence>
<sequence length="442" mass="49658">MRACSCIVTIWITTLIVSSPMLIISQLSRTPDVAYTMPASTLTSPFPTFTSTITPINSATNTSLNPFLQTNLSPNSSTKHLGPTLPSQQSLGTSFSTPNVNLFKPISTAGPTVDINDFISSDVTYSCYTSMESRWANFYYISMVLLFFLGPLVMLLLLYLVIAQRLVHDTNTAELHRKSDLPNMRARKQVVVMLVTVTIFFFVSLLPFRVLSLWMIFDFDTFRHLDSATFLRLLYSTRLLLYLNSAINPVLYNLTSTKFRDAFWRFLTRSAARDMMRRSTFTTATSLSNGRQSSARSSTTGQSPRNSLRASFNLYKQSSLTNFSVPGRQLIARYGRHGNFETSTSTSTYSHERENSRRLQCAQKNKHGVVSVNKLTVDYGDYCSKELTSFSEMSVLPPLTEVSSNTPSVSPQKENLVMNILNFSNYSVCDQADTDETNEVQV</sequence>
<organism evidence="12 13">
    <name type="scientific">Hyalella azteca</name>
    <name type="common">Amphipod</name>
    <dbReference type="NCBI Taxonomy" id="294128"/>
    <lineage>
        <taxon>Eukaryota</taxon>
        <taxon>Metazoa</taxon>
        <taxon>Ecdysozoa</taxon>
        <taxon>Arthropoda</taxon>
        <taxon>Crustacea</taxon>
        <taxon>Multicrustacea</taxon>
        <taxon>Malacostraca</taxon>
        <taxon>Eumalacostraca</taxon>
        <taxon>Peracarida</taxon>
        <taxon>Amphipoda</taxon>
        <taxon>Senticaudata</taxon>
        <taxon>Talitrida</taxon>
        <taxon>Talitroidea</taxon>
        <taxon>Hyalellidae</taxon>
        <taxon>Hyalella</taxon>
    </lineage>
</organism>
<dbReference type="Proteomes" id="UP000694843">
    <property type="component" value="Unplaced"/>
</dbReference>
<keyword evidence="7" id="KW-0675">Receptor</keyword>
<proteinExistence type="inferred from homology"/>
<evidence type="ECO:0000313" key="12">
    <source>
        <dbReference type="Proteomes" id="UP000694843"/>
    </source>
</evidence>
<accession>A0A8B7NM64</accession>
<evidence type="ECO:0000256" key="9">
    <source>
        <dbReference type="SAM" id="MobiDB-lite"/>
    </source>
</evidence>
<feature type="domain" description="G-protein coupled receptors family 1 profile" evidence="11">
    <location>
        <begin position="1"/>
        <end position="252"/>
    </location>
</feature>
<feature type="transmembrane region" description="Helical" evidence="10">
    <location>
        <begin position="190"/>
        <end position="217"/>
    </location>
</feature>
<evidence type="ECO:0000256" key="10">
    <source>
        <dbReference type="SAM" id="Phobius"/>
    </source>
</evidence>
<dbReference type="PROSITE" id="PS50262">
    <property type="entry name" value="G_PROTEIN_RECEP_F1_2"/>
    <property type="match status" value="1"/>
</dbReference>
<dbReference type="GeneID" id="108671689"/>
<keyword evidence="6 10" id="KW-0472">Membrane</keyword>
<evidence type="ECO:0000256" key="8">
    <source>
        <dbReference type="ARBA" id="ARBA00023224"/>
    </source>
</evidence>
<keyword evidence="8" id="KW-0807">Transducer</keyword>
<evidence type="ECO:0000256" key="4">
    <source>
        <dbReference type="ARBA" id="ARBA00022989"/>
    </source>
</evidence>
<comment type="subcellular location">
    <subcellularLocation>
        <location evidence="1">Membrane</location>
        <topology evidence="1">Multi-pass membrane protein</topology>
    </subcellularLocation>
</comment>
<evidence type="ECO:0000256" key="2">
    <source>
        <dbReference type="ARBA" id="ARBA00010663"/>
    </source>
</evidence>
<evidence type="ECO:0000256" key="3">
    <source>
        <dbReference type="ARBA" id="ARBA00022692"/>
    </source>
</evidence>
<feature type="transmembrane region" description="Helical" evidence="10">
    <location>
        <begin position="7"/>
        <end position="27"/>
    </location>
</feature>
<reference evidence="13" key="1">
    <citation type="submission" date="2025-08" db="UniProtKB">
        <authorList>
            <consortium name="RefSeq"/>
        </authorList>
    </citation>
    <scope>IDENTIFICATION</scope>
    <source>
        <tissue evidence="13">Whole organism</tissue>
    </source>
</reference>
<evidence type="ECO:0000313" key="13">
    <source>
        <dbReference type="RefSeq" id="XP_018014747.2"/>
    </source>
</evidence>
<dbReference type="KEGG" id="hazt:108671689"/>
<protein>
    <submittedName>
        <fullName evidence="13">Uncharacterized protein LOC108671689</fullName>
    </submittedName>
</protein>
<dbReference type="SUPFAM" id="SSF81321">
    <property type="entry name" value="Family A G protein-coupled receptor-like"/>
    <property type="match status" value="1"/>
</dbReference>
<dbReference type="PRINTS" id="PR00237">
    <property type="entry name" value="GPCRRHODOPSN"/>
</dbReference>
<keyword evidence="12" id="KW-1185">Reference proteome</keyword>
<evidence type="ECO:0000256" key="7">
    <source>
        <dbReference type="ARBA" id="ARBA00023170"/>
    </source>
</evidence>